<evidence type="ECO:0000313" key="10">
    <source>
        <dbReference type="Proteomes" id="UP000029558"/>
    </source>
</evidence>
<evidence type="ECO:0000256" key="1">
    <source>
        <dbReference type="ARBA" id="ARBA00004651"/>
    </source>
</evidence>
<organism evidence="9 10">
    <name type="scientific">Piscirickettsia salmonis</name>
    <dbReference type="NCBI Taxonomy" id="1238"/>
    <lineage>
        <taxon>Bacteria</taxon>
        <taxon>Pseudomonadati</taxon>
        <taxon>Pseudomonadota</taxon>
        <taxon>Gammaproteobacteria</taxon>
        <taxon>Thiotrichales</taxon>
        <taxon>Piscirickettsiaceae</taxon>
        <taxon>Piscirickettsia</taxon>
    </lineage>
</organism>
<dbReference type="SMART" id="SM01091">
    <property type="entry name" value="CorC_HlyC"/>
    <property type="match status" value="1"/>
</dbReference>
<dbReference type="SUPFAM" id="SSF54631">
    <property type="entry name" value="CBS-domain pair"/>
    <property type="match status" value="1"/>
</dbReference>
<dbReference type="InterPro" id="IPR002550">
    <property type="entry name" value="CNNM"/>
</dbReference>
<evidence type="ECO:0000256" key="7">
    <source>
        <dbReference type="ARBA" id="ARBA00023122"/>
    </source>
</evidence>
<dbReference type="GO" id="GO:0050660">
    <property type="term" value="F:flavin adenine dinucleotide binding"/>
    <property type="evidence" value="ECO:0007669"/>
    <property type="project" value="InterPro"/>
</dbReference>
<dbReference type="InterPro" id="IPR046342">
    <property type="entry name" value="CBS_dom_sf"/>
</dbReference>
<proteinExistence type="inferred from homology"/>
<dbReference type="PANTHER" id="PTHR22777">
    <property type="entry name" value="HEMOLYSIN-RELATED"/>
    <property type="match status" value="1"/>
</dbReference>
<dbReference type="InterPro" id="IPR036318">
    <property type="entry name" value="FAD-bd_PCMH-like_sf"/>
</dbReference>
<dbReference type="InterPro" id="IPR044751">
    <property type="entry name" value="Ion_transp-like_CBS"/>
</dbReference>
<dbReference type="PANTHER" id="PTHR22777:SF32">
    <property type="entry name" value="UPF0053 INNER MEMBRANE PROTEIN YFJD"/>
    <property type="match status" value="1"/>
</dbReference>
<evidence type="ECO:0000256" key="4">
    <source>
        <dbReference type="ARBA" id="ARBA00022692"/>
    </source>
</evidence>
<comment type="subcellular location">
    <subcellularLocation>
        <location evidence="1">Cell membrane</location>
        <topology evidence="1">Multi-pass membrane protein</topology>
    </subcellularLocation>
</comment>
<dbReference type="SUPFAM" id="SSF56176">
    <property type="entry name" value="FAD-binding/transporter-associated domain-like"/>
    <property type="match status" value="1"/>
</dbReference>
<keyword evidence="5" id="KW-0677">Repeat</keyword>
<dbReference type="Pfam" id="PF03471">
    <property type="entry name" value="CorC_HlyC"/>
    <property type="match status" value="1"/>
</dbReference>
<sequence length="426" mass="47403">MNDIPISVLALVLVVLILISAFFSGSETASMSLNRFRLRHLARSGHGAAKRLQKLLSRPDRLLGVILLGNTFANILASAVATVIADRLFGDIGIAIGTVLLTVVVLIFAEVTPKTFAALRAEKFSFSVSHPLTLLLKLFYPAVWLINTTASIVLLPFGIREKTLKDTLSREELRSVVNEESLRMPSRHKHMLLSVLDLEKIDVDDVMEPRNEIIGIDLEDTLAHIKLELLQSKHNYLPLYRDDIDNIIGILPVRKSLSLLAQDQFSKDNLEQLAEPPYFIPEGSPLYSQLINFQQTKKHIGLVIDEYGDIIGLITLNHILDEIVGDFSKEALAKHKQVHHSKDNTNSYLVEGSMSVRELNKLLNIELPTDGPRTLSGLVVEYLEDIPSAPACVNIKGYPLEILSIQDNLIKSIKVYSPPKTLVSAY</sequence>
<protein>
    <submittedName>
        <fullName evidence="9">Transporter associated domain protein</fullName>
    </submittedName>
</protein>
<dbReference type="Gene3D" id="3.10.580.10">
    <property type="entry name" value="CBS-domain"/>
    <property type="match status" value="1"/>
</dbReference>
<keyword evidence="7" id="KW-0129">CBS domain</keyword>
<gene>
    <name evidence="9" type="ORF">KU39_244</name>
</gene>
<dbReference type="Pfam" id="PF00571">
    <property type="entry name" value="CBS"/>
    <property type="match status" value="1"/>
</dbReference>
<name>A0A1L6TG95_PISSA</name>
<dbReference type="AlphaFoldDB" id="A0A1L6TG95"/>
<dbReference type="InterPro" id="IPR005170">
    <property type="entry name" value="Transptr-assoc_dom"/>
</dbReference>
<accession>A0A1L6TG95</accession>
<evidence type="ECO:0000256" key="6">
    <source>
        <dbReference type="ARBA" id="ARBA00022989"/>
    </source>
</evidence>
<dbReference type="Pfam" id="PF01595">
    <property type="entry name" value="CNNM"/>
    <property type="match status" value="1"/>
</dbReference>
<dbReference type="PROSITE" id="PS51846">
    <property type="entry name" value="CNNM"/>
    <property type="match status" value="1"/>
</dbReference>
<dbReference type="OrthoDB" id="9797674at2"/>
<comment type="similarity">
    <text evidence="2">Belongs to the UPF0053 family.</text>
</comment>
<evidence type="ECO:0000256" key="2">
    <source>
        <dbReference type="ARBA" id="ARBA00006337"/>
    </source>
</evidence>
<dbReference type="RefSeq" id="WP_017377638.1">
    <property type="nucleotide sequence ID" value="NZ_CP012508.1"/>
</dbReference>
<evidence type="ECO:0000256" key="5">
    <source>
        <dbReference type="ARBA" id="ARBA00022737"/>
    </source>
</evidence>
<evidence type="ECO:0000313" key="9">
    <source>
        <dbReference type="EMBL" id="ALB21430.1"/>
    </source>
</evidence>
<dbReference type="InterPro" id="IPR016169">
    <property type="entry name" value="FAD-bd_PCMH_sub2"/>
</dbReference>
<dbReference type="CDD" id="cd04590">
    <property type="entry name" value="CBS_pair_CorC_HlyC_assoc"/>
    <property type="match status" value="1"/>
</dbReference>
<dbReference type="InterPro" id="IPR000644">
    <property type="entry name" value="CBS_dom"/>
</dbReference>
<keyword evidence="4" id="KW-0812">Transmembrane</keyword>
<evidence type="ECO:0000256" key="8">
    <source>
        <dbReference type="ARBA" id="ARBA00023136"/>
    </source>
</evidence>
<keyword evidence="3" id="KW-1003">Cell membrane</keyword>
<dbReference type="GO" id="GO:0005886">
    <property type="term" value="C:plasma membrane"/>
    <property type="evidence" value="ECO:0007669"/>
    <property type="project" value="UniProtKB-SubCell"/>
</dbReference>
<dbReference type="Proteomes" id="UP000029558">
    <property type="component" value="Chromosome"/>
</dbReference>
<evidence type="ECO:0000256" key="3">
    <source>
        <dbReference type="ARBA" id="ARBA00022475"/>
    </source>
</evidence>
<dbReference type="EMBL" id="CP012508">
    <property type="protein sequence ID" value="ALB21430.1"/>
    <property type="molecule type" value="Genomic_DNA"/>
</dbReference>
<reference evidence="9 10" key="1">
    <citation type="journal article" date="2014" name="Genome Announc.">
        <title>Comparative Genome Analysis of Two Isolates of the Fish Pathogen Piscirickettsia salmonis from Different Hosts Reveals Major Differences in Virulence-Associated Secretion Systems.</title>
        <authorList>
            <person name="Bohle H."/>
            <person name="Henriquez P."/>
            <person name="Grothusen H."/>
            <person name="Navas E."/>
            <person name="Sandoval A."/>
            <person name="Bustamante F."/>
            <person name="Bustos P."/>
            <person name="Mancilla M."/>
        </authorList>
    </citation>
    <scope>NUCLEOTIDE SEQUENCE [LARGE SCALE GENOMIC DNA]</scope>
    <source>
        <strain evidence="10">B1-32597</strain>
    </source>
</reference>
<dbReference type="Gene3D" id="3.30.465.10">
    <property type="match status" value="1"/>
</dbReference>
<keyword evidence="8" id="KW-0472">Membrane</keyword>
<keyword evidence="6" id="KW-1133">Transmembrane helix</keyword>
<dbReference type="PROSITE" id="PS51371">
    <property type="entry name" value="CBS"/>
    <property type="match status" value="1"/>
</dbReference>